<dbReference type="GO" id="GO:0046872">
    <property type="term" value="F:metal ion binding"/>
    <property type="evidence" value="ECO:0007669"/>
    <property type="project" value="UniProtKB-UniRule"/>
</dbReference>
<dbReference type="Pfam" id="PF01432">
    <property type="entry name" value="Peptidase_M3"/>
    <property type="match status" value="1"/>
</dbReference>
<dbReference type="GO" id="GO:0006508">
    <property type="term" value="P:proteolysis"/>
    <property type="evidence" value="ECO:0007669"/>
    <property type="project" value="UniProtKB-KW"/>
</dbReference>
<evidence type="ECO:0000256" key="3">
    <source>
        <dbReference type="ARBA" id="ARBA00022801"/>
    </source>
</evidence>
<dbReference type="GO" id="GO:0004222">
    <property type="term" value="F:metalloendopeptidase activity"/>
    <property type="evidence" value="ECO:0007669"/>
    <property type="project" value="InterPro"/>
</dbReference>
<dbReference type="InterPro" id="IPR013647">
    <property type="entry name" value="OligopepF_N_dom"/>
</dbReference>
<evidence type="ECO:0000313" key="9">
    <source>
        <dbReference type="EMBL" id="SCZ79144.1"/>
    </source>
</evidence>
<dbReference type="Pfam" id="PF08439">
    <property type="entry name" value="Peptidase_M3_N"/>
    <property type="match status" value="1"/>
</dbReference>
<dbReference type="STRING" id="1120920.SAMN03080599_01615"/>
<evidence type="ECO:0000259" key="8">
    <source>
        <dbReference type="Pfam" id="PF08439"/>
    </source>
</evidence>
<dbReference type="GO" id="GO:0004181">
    <property type="term" value="F:metallocarboxypeptidase activity"/>
    <property type="evidence" value="ECO:0007669"/>
    <property type="project" value="InterPro"/>
</dbReference>
<keyword evidence="2 6" id="KW-0479">Metal-binding</keyword>
<evidence type="ECO:0000256" key="6">
    <source>
        <dbReference type="RuleBase" id="RU003435"/>
    </source>
</evidence>
<organism evidence="9 10">
    <name type="scientific">Acidaminobacter hydrogenoformans DSM 2784</name>
    <dbReference type="NCBI Taxonomy" id="1120920"/>
    <lineage>
        <taxon>Bacteria</taxon>
        <taxon>Bacillati</taxon>
        <taxon>Bacillota</taxon>
        <taxon>Clostridia</taxon>
        <taxon>Peptostreptococcales</taxon>
        <taxon>Acidaminobacteraceae</taxon>
        <taxon>Acidaminobacter</taxon>
    </lineage>
</organism>
<keyword evidence="3 6" id="KW-0378">Hydrolase</keyword>
<dbReference type="InterPro" id="IPR034006">
    <property type="entry name" value="M3B_PepF_2"/>
</dbReference>
<dbReference type="SUPFAM" id="SSF55486">
    <property type="entry name" value="Metalloproteases ('zincins'), catalytic domain"/>
    <property type="match status" value="1"/>
</dbReference>
<dbReference type="InterPro" id="IPR001333">
    <property type="entry name" value="Peptidase_M32_Taq"/>
</dbReference>
<dbReference type="EMBL" id="FMWL01000006">
    <property type="protein sequence ID" value="SCZ79144.1"/>
    <property type="molecule type" value="Genomic_DNA"/>
</dbReference>
<dbReference type="InterPro" id="IPR042088">
    <property type="entry name" value="OligoPept_F_C"/>
</dbReference>
<keyword evidence="1 6" id="KW-0645">Protease</keyword>
<name>A0A1G5RYE9_9FIRM</name>
<comment type="similarity">
    <text evidence="6">Belongs to the peptidase M3 family.</text>
</comment>
<evidence type="ECO:0000256" key="1">
    <source>
        <dbReference type="ARBA" id="ARBA00022670"/>
    </source>
</evidence>
<gene>
    <name evidence="9" type="ORF">SAMN03080599_01615</name>
</gene>
<evidence type="ECO:0000256" key="5">
    <source>
        <dbReference type="ARBA" id="ARBA00023049"/>
    </source>
</evidence>
<accession>A0A1G5RYE9</accession>
<dbReference type="PANTHER" id="PTHR34217">
    <property type="entry name" value="METAL-DEPENDENT CARBOXYPEPTIDASE"/>
    <property type="match status" value="1"/>
</dbReference>
<dbReference type="Gene3D" id="1.20.140.70">
    <property type="entry name" value="Oligopeptidase f, N-terminal domain"/>
    <property type="match status" value="1"/>
</dbReference>
<evidence type="ECO:0000313" key="10">
    <source>
        <dbReference type="Proteomes" id="UP000199208"/>
    </source>
</evidence>
<dbReference type="InterPro" id="IPR001567">
    <property type="entry name" value="Pept_M3A_M3B_dom"/>
</dbReference>
<dbReference type="Gene3D" id="1.10.1370.20">
    <property type="entry name" value="Oligoendopeptidase f, C-terminal domain"/>
    <property type="match status" value="1"/>
</dbReference>
<dbReference type="InterPro" id="IPR011977">
    <property type="entry name" value="Pept_M3B_clade3"/>
</dbReference>
<comment type="cofactor">
    <cofactor evidence="6">
        <name>Zn(2+)</name>
        <dbReference type="ChEBI" id="CHEBI:29105"/>
    </cofactor>
    <text evidence="6">Binds 1 zinc ion.</text>
</comment>
<dbReference type="RefSeq" id="WP_170829363.1">
    <property type="nucleotide sequence ID" value="NZ_FMWL01000006.1"/>
</dbReference>
<reference evidence="9 10" key="1">
    <citation type="submission" date="2016-10" db="EMBL/GenBank/DDBJ databases">
        <authorList>
            <person name="de Groot N.N."/>
        </authorList>
    </citation>
    <scope>NUCLEOTIDE SEQUENCE [LARGE SCALE GENOMIC DNA]</scope>
    <source>
        <strain evidence="9 10">DSM 2784</strain>
    </source>
</reference>
<protein>
    <submittedName>
        <fullName evidence="9">Oligoendopeptidase, pepF/M3 family</fullName>
    </submittedName>
</protein>
<keyword evidence="4 6" id="KW-0862">Zinc</keyword>
<evidence type="ECO:0000259" key="7">
    <source>
        <dbReference type="Pfam" id="PF01432"/>
    </source>
</evidence>
<sequence length="593" mass="66262">MSHNWRLDALYLSFEDQALKTDYQSSLTEARALIQESIILTEGSPEPETFEKLLRVAEALYLKLWKLSAFASLTLSADTSCEPALALEEKVRRLQADLTVFEVRLNRAAGRIDDVKTWLESSNSDYLKDLEFSLSERAALAHHLLSDEEETLIAKLRITGSDAWETLHARLTSTLMTDLPDVSGQITATPLSATRALAHDPDPEVRRRAYLAELAAFPKIEDSVAASLNAIKGEVLTLTERRRYASPLEGTLKEARMTKQTLDALISAIEEKLPALRAYYKAKATLLGDENGLKFHNLFAPVGTLSETYTYESAMDFVVRHFTTFNPELGAFAAKARDEQWIDVEPKAGKVGGAFCSSLYPVKQCRILTNFQGSLGDVLTLAHELGHGYHDYRLETQKLFNIEVPMTLAETASTFCETVIADAALATLSDADAMTVLESSLQDAGQAIVDIYSRYRFESRLFELRADHALSVNELKEEMLKAQEAAYGDALDPEVRHPYMWLVKGHYYSASVNFYNFPYAFGLLFAKGLYQLYREEGKAFLPRYDKLLAESGKASVESVCASVGIDVTTKVFWLKSLDVILGDIKRFETLAKK</sequence>
<dbReference type="PANTHER" id="PTHR34217:SF1">
    <property type="entry name" value="CARBOXYPEPTIDASE 1"/>
    <property type="match status" value="1"/>
</dbReference>
<proteinExistence type="inferred from homology"/>
<dbReference type="AlphaFoldDB" id="A0A1G5RYE9"/>
<evidence type="ECO:0000256" key="4">
    <source>
        <dbReference type="ARBA" id="ARBA00022833"/>
    </source>
</evidence>
<dbReference type="CDD" id="cd09607">
    <property type="entry name" value="M3B_PepF"/>
    <property type="match status" value="1"/>
</dbReference>
<evidence type="ECO:0000256" key="2">
    <source>
        <dbReference type="ARBA" id="ARBA00022723"/>
    </source>
</evidence>
<dbReference type="Proteomes" id="UP000199208">
    <property type="component" value="Unassembled WGS sequence"/>
</dbReference>
<feature type="domain" description="Peptidase M3A/M3B catalytic" evidence="7">
    <location>
        <begin position="197"/>
        <end position="577"/>
    </location>
</feature>
<feature type="domain" description="Oligopeptidase F N-terminal" evidence="8">
    <location>
        <begin position="124"/>
        <end position="174"/>
    </location>
</feature>
<keyword evidence="10" id="KW-1185">Reference proteome</keyword>
<dbReference type="NCBIfam" id="TIGR02290">
    <property type="entry name" value="M3_fam_3"/>
    <property type="match status" value="1"/>
</dbReference>
<keyword evidence="5 6" id="KW-0482">Metalloprotease</keyword>